<dbReference type="KEGG" id="uru:DSM104443_03583"/>
<accession>A0A6M4H3R9</accession>
<dbReference type="Gene3D" id="3.40.50.300">
    <property type="entry name" value="P-loop containing nucleotide triphosphate hydrolases"/>
    <property type="match status" value="1"/>
</dbReference>
<dbReference type="Pfam" id="PF07683">
    <property type="entry name" value="CobW_C"/>
    <property type="match status" value="1"/>
</dbReference>
<gene>
    <name evidence="8" type="primary">yjiA_1</name>
    <name evidence="8" type="ORF">DSM104443_03583</name>
</gene>
<evidence type="ECO:0000256" key="6">
    <source>
        <dbReference type="ARBA" id="ARBA00049117"/>
    </source>
</evidence>
<dbReference type="GO" id="GO:0000166">
    <property type="term" value="F:nucleotide binding"/>
    <property type="evidence" value="ECO:0007669"/>
    <property type="project" value="UniProtKB-KW"/>
</dbReference>
<dbReference type="InterPro" id="IPR036627">
    <property type="entry name" value="CobW-likC_sf"/>
</dbReference>
<evidence type="ECO:0000256" key="1">
    <source>
        <dbReference type="ARBA" id="ARBA00022741"/>
    </source>
</evidence>
<organism evidence="8 9">
    <name type="scientific">Usitatibacter rugosus</name>
    <dbReference type="NCBI Taxonomy" id="2732067"/>
    <lineage>
        <taxon>Bacteria</taxon>
        <taxon>Pseudomonadati</taxon>
        <taxon>Pseudomonadota</taxon>
        <taxon>Betaproteobacteria</taxon>
        <taxon>Nitrosomonadales</taxon>
        <taxon>Usitatibacteraceae</taxon>
        <taxon>Usitatibacter</taxon>
    </lineage>
</organism>
<dbReference type="PANTHER" id="PTHR13748:SF62">
    <property type="entry name" value="COBW DOMAIN-CONTAINING PROTEIN"/>
    <property type="match status" value="1"/>
</dbReference>
<sequence>MSATTLTPVTVLTGFLGSGKSTLLNRVLHDTRYADTAVIVNEFGDIPIDHALVRRASENVVVLSGGCVCCRVAGDLVQALRDLHFKRAANEIPAFRRAVIETTGLADPAPLLATLVEMPVVAARYALSGVVTTVDGMHGASELDQHPEAVKQAAVADRLVITKADLADDATLDALEARLAALNPAAARIRARSGDVDASWLFDTGLHRHDGSRPDVTGWLGANEWRSFAQPSSRGPHDERIRSFTWTAEAPVSWDALEAALETVLELRGDRILRLKGLVNVGDKGPLVLHAVQHTLYPPAKLPDWPDNDRRTRLVFITRDLERGAIAPILDSFTSTSSAS</sequence>
<dbReference type="GO" id="GO:0005737">
    <property type="term" value="C:cytoplasm"/>
    <property type="evidence" value="ECO:0007669"/>
    <property type="project" value="TreeGrafter"/>
</dbReference>
<dbReference type="CDD" id="cd03112">
    <property type="entry name" value="CobW-like"/>
    <property type="match status" value="1"/>
</dbReference>
<comment type="catalytic activity">
    <reaction evidence="6">
        <text>GTP + H2O = GDP + phosphate + H(+)</text>
        <dbReference type="Rhea" id="RHEA:19669"/>
        <dbReference type="ChEBI" id="CHEBI:15377"/>
        <dbReference type="ChEBI" id="CHEBI:15378"/>
        <dbReference type="ChEBI" id="CHEBI:37565"/>
        <dbReference type="ChEBI" id="CHEBI:43474"/>
        <dbReference type="ChEBI" id="CHEBI:58189"/>
    </reaction>
    <physiologicalReaction direction="left-to-right" evidence="6">
        <dbReference type="Rhea" id="RHEA:19670"/>
    </physiologicalReaction>
</comment>
<evidence type="ECO:0000259" key="7">
    <source>
        <dbReference type="SMART" id="SM00833"/>
    </source>
</evidence>
<proteinExistence type="inferred from homology"/>
<evidence type="ECO:0000313" key="9">
    <source>
        <dbReference type="Proteomes" id="UP000501534"/>
    </source>
</evidence>
<dbReference type="SMART" id="SM00833">
    <property type="entry name" value="CobW_C"/>
    <property type="match status" value="1"/>
</dbReference>
<dbReference type="EC" id="3.6.-.-" evidence="8"/>
<evidence type="ECO:0000256" key="2">
    <source>
        <dbReference type="ARBA" id="ARBA00022801"/>
    </source>
</evidence>
<evidence type="ECO:0000313" key="8">
    <source>
        <dbReference type="EMBL" id="QJR12497.1"/>
    </source>
</evidence>
<dbReference type="GO" id="GO:0016787">
    <property type="term" value="F:hydrolase activity"/>
    <property type="evidence" value="ECO:0007669"/>
    <property type="project" value="UniProtKB-KW"/>
</dbReference>
<dbReference type="SUPFAM" id="SSF52540">
    <property type="entry name" value="P-loop containing nucleoside triphosphate hydrolases"/>
    <property type="match status" value="1"/>
</dbReference>
<dbReference type="InterPro" id="IPR003495">
    <property type="entry name" value="CobW/HypB/UreG_nucleotide-bd"/>
</dbReference>
<keyword evidence="3" id="KW-0143">Chaperone</keyword>
<keyword evidence="9" id="KW-1185">Reference proteome</keyword>
<comment type="similarity">
    <text evidence="4">Belongs to the SIMIBI class G3E GTPase family. ZNG1 subfamily.</text>
</comment>
<dbReference type="SUPFAM" id="SSF90002">
    <property type="entry name" value="Hypothetical protein YjiA, C-terminal domain"/>
    <property type="match status" value="1"/>
</dbReference>
<dbReference type="InterPro" id="IPR011629">
    <property type="entry name" value="CobW-like_C"/>
</dbReference>
<dbReference type="Gene3D" id="3.30.1220.10">
    <property type="entry name" value="CobW-like, C-terminal domain"/>
    <property type="match status" value="1"/>
</dbReference>
<dbReference type="InterPro" id="IPR027417">
    <property type="entry name" value="P-loop_NTPase"/>
</dbReference>
<dbReference type="RefSeq" id="WP_171094758.1">
    <property type="nucleotide sequence ID" value="NZ_CP053069.1"/>
</dbReference>
<evidence type="ECO:0000256" key="5">
    <source>
        <dbReference type="ARBA" id="ARBA00045658"/>
    </source>
</evidence>
<dbReference type="Proteomes" id="UP000501534">
    <property type="component" value="Chromosome"/>
</dbReference>
<dbReference type="AlphaFoldDB" id="A0A6M4H3R9"/>
<keyword evidence="1" id="KW-0547">Nucleotide-binding</keyword>
<reference evidence="8 9" key="1">
    <citation type="submission" date="2020-04" db="EMBL/GenBank/DDBJ databases">
        <title>Usitatibacter rugosus gen. nov., sp. nov. and Usitatibacter palustris sp. nov., novel members of Usitatibacteraceae fam. nov. within the order Nitrosomonadales isolated from soil.</title>
        <authorList>
            <person name="Huber K.J."/>
            <person name="Neumann-Schaal M."/>
            <person name="Geppert A."/>
            <person name="Luckner M."/>
            <person name="Wanner G."/>
            <person name="Overmann J."/>
        </authorList>
    </citation>
    <scope>NUCLEOTIDE SEQUENCE [LARGE SCALE GENOMIC DNA]</scope>
    <source>
        <strain evidence="8 9">0125_3</strain>
    </source>
</reference>
<dbReference type="PANTHER" id="PTHR13748">
    <property type="entry name" value="COBW-RELATED"/>
    <property type="match status" value="1"/>
</dbReference>
<dbReference type="EMBL" id="CP053069">
    <property type="protein sequence ID" value="QJR12497.1"/>
    <property type="molecule type" value="Genomic_DNA"/>
</dbReference>
<protein>
    <submittedName>
        <fullName evidence="8">P-loop guanosine triphosphatase YjiA</fullName>
        <ecNumber evidence="8">3.6.-.-</ecNumber>
    </submittedName>
</protein>
<comment type="function">
    <text evidence="5">Zinc chaperone that directly transfers zinc cofactor to target proteins, thereby activating them. Zinc is transferred from the CXCC motif in the GTPase domain to the zinc binding site in target proteins in a process requiring GTP hydrolysis.</text>
</comment>
<name>A0A6M4H3R9_9PROT</name>
<keyword evidence="2 8" id="KW-0378">Hydrolase</keyword>
<evidence type="ECO:0000256" key="3">
    <source>
        <dbReference type="ARBA" id="ARBA00023186"/>
    </source>
</evidence>
<dbReference type="Pfam" id="PF02492">
    <property type="entry name" value="cobW"/>
    <property type="match status" value="1"/>
</dbReference>
<dbReference type="InterPro" id="IPR051316">
    <property type="entry name" value="Zinc-reg_GTPase_activator"/>
</dbReference>
<evidence type="ECO:0000256" key="4">
    <source>
        <dbReference type="ARBA" id="ARBA00034320"/>
    </source>
</evidence>
<feature type="domain" description="CobW C-terminal" evidence="7">
    <location>
        <begin position="241"/>
        <end position="334"/>
    </location>
</feature>